<protein>
    <submittedName>
        <fullName evidence="2">Uncharacterized protein</fullName>
    </submittedName>
</protein>
<feature type="region of interest" description="Disordered" evidence="1">
    <location>
        <begin position="160"/>
        <end position="206"/>
    </location>
</feature>
<dbReference type="eggNOG" id="ENOG502S2TU">
    <property type="taxonomic scope" value="Eukaryota"/>
</dbReference>
<reference evidence="2" key="1">
    <citation type="submission" date="2013-12" db="EMBL/GenBank/DDBJ databases">
        <title>The Genome Sequence of Aphanomyces invadans NJM9701.</title>
        <authorList>
            <consortium name="The Broad Institute Genomics Platform"/>
            <person name="Russ C."/>
            <person name="Tyler B."/>
            <person name="van West P."/>
            <person name="Dieguez-Uribeondo J."/>
            <person name="Young S.K."/>
            <person name="Zeng Q."/>
            <person name="Gargeya S."/>
            <person name="Fitzgerald M."/>
            <person name="Abouelleil A."/>
            <person name="Alvarado L."/>
            <person name="Chapman S.B."/>
            <person name="Gainer-Dewar J."/>
            <person name="Goldberg J."/>
            <person name="Griggs A."/>
            <person name="Gujja S."/>
            <person name="Hansen M."/>
            <person name="Howarth C."/>
            <person name="Imamovic A."/>
            <person name="Ireland A."/>
            <person name="Larimer J."/>
            <person name="McCowan C."/>
            <person name="Murphy C."/>
            <person name="Pearson M."/>
            <person name="Poon T.W."/>
            <person name="Priest M."/>
            <person name="Roberts A."/>
            <person name="Saif S."/>
            <person name="Shea T."/>
            <person name="Sykes S."/>
            <person name="Wortman J."/>
            <person name="Nusbaum C."/>
            <person name="Birren B."/>
        </authorList>
    </citation>
    <scope>NUCLEOTIDE SEQUENCE [LARGE SCALE GENOMIC DNA]</scope>
    <source>
        <strain evidence="2">NJM9701</strain>
    </source>
</reference>
<feature type="compositionally biased region" description="Low complexity" evidence="1">
    <location>
        <begin position="177"/>
        <end position="188"/>
    </location>
</feature>
<dbReference type="EMBL" id="KI913982">
    <property type="protein sequence ID" value="ETV95039.1"/>
    <property type="molecule type" value="Genomic_DNA"/>
</dbReference>
<dbReference type="AlphaFoldDB" id="A0A024TM23"/>
<proteinExistence type="predicted"/>
<name>A0A024TM23_9STRA</name>
<evidence type="ECO:0000313" key="2">
    <source>
        <dbReference type="EMBL" id="ETV95039.1"/>
    </source>
</evidence>
<gene>
    <name evidence="2" type="ORF">H310_11341</name>
</gene>
<dbReference type="GeneID" id="20088391"/>
<evidence type="ECO:0000256" key="1">
    <source>
        <dbReference type="SAM" id="MobiDB-lite"/>
    </source>
</evidence>
<dbReference type="VEuPathDB" id="FungiDB:H310_11341"/>
<feature type="compositionally biased region" description="Polar residues" evidence="1">
    <location>
        <begin position="160"/>
        <end position="171"/>
    </location>
</feature>
<organism evidence="2">
    <name type="scientific">Aphanomyces invadans</name>
    <dbReference type="NCBI Taxonomy" id="157072"/>
    <lineage>
        <taxon>Eukaryota</taxon>
        <taxon>Sar</taxon>
        <taxon>Stramenopiles</taxon>
        <taxon>Oomycota</taxon>
        <taxon>Saprolegniomycetes</taxon>
        <taxon>Saprolegniales</taxon>
        <taxon>Verrucalvaceae</taxon>
        <taxon>Aphanomyces</taxon>
    </lineage>
</organism>
<feature type="compositionally biased region" description="Basic residues" evidence="1">
    <location>
        <begin position="196"/>
        <end position="206"/>
    </location>
</feature>
<dbReference type="OrthoDB" id="2413528at2759"/>
<dbReference type="RefSeq" id="XP_008876212.1">
    <property type="nucleotide sequence ID" value="XM_008877990.1"/>
</dbReference>
<sequence length="206" mass="22595">MGCHHSTAVPAFTAMPGTADLKHDQRRRMPSLQPTFSTTSDVSVKHLSMPHKRVQPLLAQVKYPCHTSTWIRGNPVAVEWTVLDMSAVYVMIELCQVGSTATTLLTASAPNTGCFVYSKVPWGLIGEGFYIRIVELIPGQGCGTPREALSELFRVGNSRWPDTSSEGSLTPLSVRASSMRSPSPMSSRWQAEHTPVSHHRPVTSCY</sequence>
<accession>A0A024TM23</accession>